<dbReference type="AlphaFoldDB" id="A0A315Z8B7"/>
<dbReference type="PANTHER" id="PTHR36439">
    <property type="entry name" value="BLL4334 PROTEIN"/>
    <property type="match status" value="1"/>
</dbReference>
<sequence>MKTHIAILRGINVGGKRKILMADLKLLFQDLGFADIETYIQSGNVVFKAPTSDKLEHLIKKAIQEKYGFEVPTIVRSLNEWEKSISTNPFLSSENEGIERMHLTFLKETPKQENIELAEAFERGNDQLSIVGKDVFLLLEGKYSQSKLSNQFFEKKLKVEATTRNWKTVKKLLEIASKN</sequence>
<gene>
    <name evidence="1" type="ORF">BC781_104382</name>
</gene>
<dbReference type="Pfam" id="PF08002">
    <property type="entry name" value="DUF1697"/>
    <property type="match status" value="1"/>
</dbReference>
<comment type="caution">
    <text evidence="1">The sequence shown here is derived from an EMBL/GenBank/DDBJ whole genome shotgun (WGS) entry which is preliminary data.</text>
</comment>
<accession>A0A315Z8B7</accession>
<evidence type="ECO:0000313" key="2">
    <source>
        <dbReference type="Proteomes" id="UP000245535"/>
    </source>
</evidence>
<proteinExistence type="predicted"/>
<dbReference type="PANTHER" id="PTHR36439:SF1">
    <property type="entry name" value="DUF1697 DOMAIN-CONTAINING PROTEIN"/>
    <property type="match status" value="1"/>
</dbReference>
<protein>
    <submittedName>
        <fullName evidence="1">Uncharacterized protein (DUF1697 family)</fullName>
    </submittedName>
</protein>
<evidence type="ECO:0000313" key="1">
    <source>
        <dbReference type="EMBL" id="PWJ41107.1"/>
    </source>
</evidence>
<dbReference type="Gene3D" id="3.30.70.1260">
    <property type="entry name" value="bacterial protein sp0830 like"/>
    <property type="match status" value="1"/>
</dbReference>
<dbReference type="PIRSF" id="PIRSF008502">
    <property type="entry name" value="UCP008502"/>
    <property type="match status" value="1"/>
</dbReference>
<dbReference type="EMBL" id="QGDO01000004">
    <property type="protein sequence ID" value="PWJ41107.1"/>
    <property type="molecule type" value="Genomic_DNA"/>
</dbReference>
<dbReference type="OrthoDB" id="9806494at2"/>
<organism evidence="1 2">
    <name type="scientific">Sediminitomix flava</name>
    <dbReference type="NCBI Taxonomy" id="379075"/>
    <lineage>
        <taxon>Bacteria</taxon>
        <taxon>Pseudomonadati</taxon>
        <taxon>Bacteroidota</taxon>
        <taxon>Cytophagia</taxon>
        <taxon>Cytophagales</taxon>
        <taxon>Flammeovirgaceae</taxon>
        <taxon>Sediminitomix</taxon>
    </lineage>
</organism>
<name>A0A315Z8B7_SEDFL</name>
<reference evidence="1 2" key="1">
    <citation type="submission" date="2018-03" db="EMBL/GenBank/DDBJ databases">
        <title>Genomic Encyclopedia of Archaeal and Bacterial Type Strains, Phase II (KMG-II): from individual species to whole genera.</title>
        <authorList>
            <person name="Goeker M."/>
        </authorList>
    </citation>
    <scope>NUCLEOTIDE SEQUENCE [LARGE SCALE GENOMIC DNA]</scope>
    <source>
        <strain evidence="1 2">DSM 28229</strain>
    </source>
</reference>
<dbReference type="InterPro" id="IPR012545">
    <property type="entry name" value="DUF1697"/>
</dbReference>
<keyword evidence="2" id="KW-1185">Reference proteome</keyword>
<dbReference type="SUPFAM" id="SSF160379">
    <property type="entry name" value="SP0830-like"/>
    <property type="match status" value="1"/>
</dbReference>
<dbReference type="RefSeq" id="WP_109620166.1">
    <property type="nucleotide sequence ID" value="NZ_QGDO01000004.1"/>
</dbReference>
<dbReference type="Proteomes" id="UP000245535">
    <property type="component" value="Unassembled WGS sequence"/>
</dbReference>
<dbReference type="Gene3D" id="3.30.70.1280">
    <property type="entry name" value="SP0830-like domains"/>
    <property type="match status" value="1"/>
</dbReference>